<reference evidence="2 3" key="1">
    <citation type="submission" date="2012-08" db="EMBL/GenBank/DDBJ databases">
        <title>Oryza genome evolution.</title>
        <authorList>
            <person name="Wing R.A."/>
        </authorList>
    </citation>
    <scope>NUCLEOTIDE SEQUENCE</scope>
</reference>
<feature type="region of interest" description="Disordered" evidence="1">
    <location>
        <begin position="1"/>
        <end position="83"/>
    </location>
</feature>
<sequence length="195" mass="20526">SEKKKKKEEKASSRARALGRLALALSPAQSIDPIQPPSPADPAIPTADLAAGPSPASAPQHRVDPAVARGRESPSPSDPAVFATDPRRSVVACVGTATPAGSLCCCRRDVDDSRSQSGAAPATVAGRSKHPRRPFRAVVIINIVPATTGSSPKLRGWEQGKESNVFTLDNIRRSLIKLVTCYSSATTVILIIQYI</sequence>
<keyword evidence="3" id="KW-1185">Reference proteome</keyword>
<protein>
    <submittedName>
        <fullName evidence="2">Uncharacterized protein</fullName>
    </submittedName>
</protein>
<reference evidence="2" key="3">
    <citation type="submission" date="2015-04" db="UniProtKB">
        <authorList>
            <consortium name="EnsemblPlants"/>
        </authorList>
    </citation>
    <scope>IDENTIFICATION</scope>
</reference>
<feature type="compositionally biased region" description="Basic and acidic residues" evidence="1">
    <location>
        <begin position="61"/>
        <end position="72"/>
    </location>
</feature>
<name>A0A0D9XDH1_9ORYZ</name>
<accession>A0A0D9XDH1</accession>
<evidence type="ECO:0000256" key="1">
    <source>
        <dbReference type="SAM" id="MobiDB-lite"/>
    </source>
</evidence>
<dbReference type="AlphaFoldDB" id="A0A0D9XDH1"/>
<proteinExistence type="predicted"/>
<dbReference type="EnsemblPlants" id="LPERR09G06520.1">
    <property type="protein sequence ID" value="LPERR09G06520.1"/>
    <property type="gene ID" value="LPERR09G06520"/>
</dbReference>
<feature type="compositionally biased region" description="Low complexity" evidence="1">
    <location>
        <begin position="14"/>
        <end position="28"/>
    </location>
</feature>
<evidence type="ECO:0000313" key="2">
    <source>
        <dbReference type="EnsemblPlants" id="LPERR09G06520.1"/>
    </source>
</evidence>
<dbReference type="Gramene" id="LPERR09G06520.1">
    <property type="protein sequence ID" value="LPERR09G06520.1"/>
    <property type="gene ID" value="LPERR09G06520"/>
</dbReference>
<dbReference type="Proteomes" id="UP000032180">
    <property type="component" value="Chromosome 9"/>
</dbReference>
<feature type="compositionally biased region" description="Basic and acidic residues" evidence="1">
    <location>
        <begin position="1"/>
        <end position="12"/>
    </location>
</feature>
<evidence type="ECO:0000313" key="3">
    <source>
        <dbReference type="Proteomes" id="UP000032180"/>
    </source>
</evidence>
<dbReference type="HOGENOM" id="CLU_1399567_0_0_1"/>
<organism evidence="2 3">
    <name type="scientific">Leersia perrieri</name>
    <dbReference type="NCBI Taxonomy" id="77586"/>
    <lineage>
        <taxon>Eukaryota</taxon>
        <taxon>Viridiplantae</taxon>
        <taxon>Streptophyta</taxon>
        <taxon>Embryophyta</taxon>
        <taxon>Tracheophyta</taxon>
        <taxon>Spermatophyta</taxon>
        <taxon>Magnoliopsida</taxon>
        <taxon>Liliopsida</taxon>
        <taxon>Poales</taxon>
        <taxon>Poaceae</taxon>
        <taxon>BOP clade</taxon>
        <taxon>Oryzoideae</taxon>
        <taxon>Oryzeae</taxon>
        <taxon>Oryzinae</taxon>
        <taxon>Leersia</taxon>
    </lineage>
</organism>
<reference evidence="3" key="2">
    <citation type="submission" date="2013-12" db="EMBL/GenBank/DDBJ databases">
        <authorList>
            <person name="Yu Y."/>
            <person name="Lee S."/>
            <person name="de Baynast K."/>
            <person name="Wissotski M."/>
            <person name="Liu L."/>
            <person name="Talag J."/>
            <person name="Goicoechea J."/>
            <person name="Angelova A."/>
            <person name="Jetty R."/>
            <person name="Kudrna D."/>
            <person name="Golser W."/>
            <person name="Rivera L."/>
            <person name="Zhang J."/>
            <person name="Wing R."/>
        </authorList>
    </citation>
    <scope>NUCLEOTIDE SEQUENCE</scope>
</reference>